<evidence type="ECO:0000313" key="3">
    <source>
        <dbReference type="EMBL" id="KAF8441496.1"/>
    </source>
</evidence>
<evidence type="ECO:0000256" key="2">
    <source>
        <dbReference type="SAM" id="MobiDB-lite"/>
    </source>
</evidence>
<accession>A0AAD4GFK3</accession>
<comment type="caution">
    <text evidence="3">The sequence shown here is derived from an EMBL/GenBank/DDBJ whole genome shotgun (WGS) entry which is preliminary data.</text>
</comment>
<feature type="region of interest" description="Disordered" evidence="2">
    <location>
        <begin position="581"/>
        <end position="605"/>
    </location>
</feature>
<proteinExistence type="inferred from homology"/>
<dbReference type="InterPro" id="IPR008862">
    <property type="entry name" value="Tcp11"/>
</dbReference>
<dbReference type="GO" id="GO:0007165">
    <property type="term" value="P:signal transduction"/>
    <property type="evidence" value="ECO:0007669"/>
    <property type="project" value="TreeGrafter"/>
</dbReference>
<evidence type="ECO:0000313" key="4">
    <source>
        <dbReference type="Proteomes" id="UP001194468"/>
    </source>
</evidence>
<comment type="similarity">
    <text evidence="1">Belongs to the TCP11 family.</text>
</comment>
<dbReference type="AlphaFoldDB" id="A0AAD4GFK3"/>
<gene>
    <name evidence="3" type="ORF">L210DRAFT_96024</name>
</gene>
<protein>
    <submittedName>
        <fullName evidence="3">Uncharacterized protein</fullName>
    </submittedName>
</protein>
<reference evidence="3" key="1">
    <citation type="submission" date="2019-10" db="EMBL/GenBank/DDBJ databases">
        <authorList>
            <consortium name="DOE Joint Genome Institute"/>
            <person name="Kuo A."/>
            <person name="Miyauchi S."/>
            <person name="Kiss E."/>
            <person name="Drula E."/>
            <person name="Kohler A."/>
            <person name="Sanchez-Garcia M."/>
            <person name="Andreopoulos B."/>
            <person name="Barry K.W."/>
            <person name="Bonito G."/>
            <person name="Buee M."/>
            <person name="Carver A."/>
            <person name="Chen C."/>
            <person name="Cichocki N."/>
            <person name="Clum A."/>
            <person name="Culley D."/>
            <person name="Crous P.W."/>
            <person name="Fauchery L."/>
            <person name="Girlanda M."/>
            <person name="Hayes R."/>
            <person name="Keri Z."/>
            <person name="LaButti K."/>
            <person name="Lipzen A."/>
            <person name="Lombard V."/>
            <person name="Magnuson J."/>
            <person name="Maillard F."/>
            <person name="Morin E."/>
            <person name="Murat C."/>
            <person name="Nolan M."/>
            <person name="Ohm R."/>
            <person name="Pangilinan J."/>
            <person name="Pereira M."/>
            <person name="Perotto S."/>
            <person name="Peter M."/>
            <person name="Riley R."/>
            <person name="Sitrit Y."/>
            <person name="Stielow B."/>
            <person name="Szollosi G."/>
            <person name="Zifcakova L."/>
            <person name="Stursova M."/>
            <person name="Spatafora J.W."/>
            <person name="Tedersoo L."/>
            <person name="Vaario L.-M."/>
            <person name="Yamada A."/>
            <person name="Yan M."/>
            <person name="Wang P."/>
            <person name="Xu J."/>
            <person name="Bruns T."/>
            <person name="Baldrian P."/>
            <person name="Vilgalys R."/>
            <person name="Henrissat B."/>
            <person name="Grigoriev I.V."/>
            <person name="Hibbett D."/>
            <person name="Nagy L.G."/>
            <person name="Martin F.M."/>
        </authorList>
    </citation>
    <scope>NUCLEOTIDE SEQUENCE</scope>
    <source>
        <strain evidence="3">BED1</strain>
    </source>
</reference>
<sequence>MSLSVTVPDSSRSSRCPSTTLLRAHLDAAPDNARILRDTIDVLQHIQQHPRGPHPVSWQALHRDFERLQDHGLWERSTENDELLDALRTLLTSPSAVREPVEPHERPSLGEKISIVIPPHSASTQLVSNQDHLVLPVELVDILNNAYFLHILATDPAQVLPPGKSLLSVMSRSHIAPDGDTKPTLHSKVEHIVHNAFWDEAVNTLSNPEPSAQLSRLKLLYGDLHVALSPLLPPKHFVLVALSSPLSPTSSPLDSAIAHLREVLASLRQRCAPARDQEIEALQRSLDDPPVRSSHPVALATLVAETSKNILKLSEVMKDDLSEFILGSMTEQQLKSVVAKQAKTTEGKIVIDIWHRDGIMQEWASWLDKLQPSAHLSSISAEPRFLWIVRIVQALGSSSPVSCPLPSRTVQISPTGSTGGDNNKETAESSTPNLNTLPPVFFFSAPTLLKTQNYLQALVIAASLGVLARLPAPTRPSHTSSDTPDPDSFMSRIWTLLRAEIAGEPDAGDTKLINLADEVVRARMQASEMPSTPASLSKEDETTLRAAVDRTLRYEDPVYKLLQRRLLTELSSALVKRRQEDATRNVGTGAGPATLRTGRDGERAGKRPRLVLDPEDMDELWTPSRSSRTVADLKGFEDPVLSRATAEVFEQVDSCLWWVERTWSDVIGTGDVSGSSPRKSAA</sequence>
<dbReference type="Proteomes" id="UP001194468">
    <property type="component" value="Unassembled WGS sequence"/>
</dbReference>
<reference evidence="3" key="2">
    <citation type="journal article" date="2020" name="Nat. Commun.">
        <title>Large-scale genome sequencing of mycorrhizal fungi provides insights into the early evolution of symbiotic traits.</title>
        <authorList>
            <person name="Miyauchi S."/>
            <person name="Kiss E."/>
            <person name="Kuo A."/>
            <person name="Drula E."/>
            <person name="Kohler A."/>
            <person name="Sanchez-Garcia M."/>
            <person name="Morin E."/>
            <person name="Andreopoulos B."/>
            <person name="Barry K.W."/>
            <person name="Bonito G."/>
            <person name="Buee M."/>
            <person name="Carver A."/>
            <person name="Chen C."/>
            <person name="Cichocki N."/>
            <person name="Clum A."/>
            <person name="Culley D."/>
            <person name="Crous P.W."/>
            <person name="Fauchery L."/>
            <person name="Girlanda M."/>
            <person name="Hayes R.D."/>
            <person name="Keri Z."/>
            <person name="LaButti K."/>
            <person name="Lipzen A."/>
            <person name="Lombard V."/>
            <person name="Magnuson J."/>
            <person name="Maillard F."/>
            <person name="Murat C."/>
            <person name="Nolan M."/>
            <person name="Ohm R.A."/>
            <person name="Pangilinan J."/>
            <person name="Pereira M.F."/>
            <person name="Perotto S."/>
            <person name="Peter M."/>
            <person name="Pfister S."/>
            <person name="Riley R."/>
            <person name="Sitrit Y."/>
            <person name="Stielow J.B."/>
            <person name="Szollosi G."/>
            <person name="Zifcakova L."/>
            <person name="Stursova M."/>
            <person name="Spatafora J.W."/>
            <person name="Tedersoo L."/>
            <person name="Vaario L.M."/>
            <person name="Yamada A."/>
            <person name="Yan M."/>
            <person name="Wang P."/>
            <person name="Xu J."/>
            <person name="Bruns T."/>
            <person name="Baldrian P."/>
            <person name="Vilgalys R."/>
            <person name="Dunand C."/>
            <person name="Henrissat B."/>
            <person name="Grigoriev I.V."/>
            <person name="Hibbett D."/>
            <person name="Nagy L.G."/>
            <person name="Martin F.M."/>
        </authorList>
    </citation>
    <scope>NUCLEOTIDE SEQUENCE</scope>
    <source>
        <strain evidence="3">BED1</strain>
    </source>
</reference>
<name>A0AAD4GFK3_BOLED</name>
<dbReference type="PANTHER" id="PTHR12832:SF11">
    <property type="entry name" value="LD23868P"/>
    <property type="match status" value="1"/>
</dbReference>
<dbReference type="EMBL" id="WHUW01000010">
    <property type="protein sequence ID" value="KAF8441496.1"/>
    <property type="molecule type" value="Genomic_DNA"/>
</dbReference>
<dbReference type="PANTHER" id="PTHR12832">
    <property type="entry name" value="TESTIS-SPECIFIC PROTEIN PBS13 T-COMPLEX 11"/>
    <property type="match status" value="1"/>
</dbReference>
<organism evidence="3 4">
    <name type="scientific">Boletus edulis BED1</name>
    <dbReference type="NCBI Taxonomy" id="1328754"/>
    <lineage>
        <taxon>Eukaryota</taxon>
        <taxon>Fungi</taxon>
        <taxon>Dikarya</taxon>
        <taxon>Basidiomycota</taxon>
        <taxon>Agaricomycotina</taxon>
        <taxon>Agaricomycetes</taxon>
        <taxon>Agaricomycetidae</taxon>
        <taxon>Boletales</taxon>
        <taxon>Boletineae</taxon>
        <taxon>Boletaceae</taxon>
        <taxon>Boletoideae</taxon>
        <taxon>Boletus</taxon>
    </lineage>
</organism>
<evidence type="ECO:0000256" key="1">
    <source>
        <dbReference type="ARBA" id="ARBA00010954"/>
    </source>
</evidence>
<keyword evidence="4" id="KW-1185">Reference proteome</keyword>
<dbReference type="Pfam" id="PF05794">
    <property type="entry name" value="Tcp11"/>
    <property type="match status" value="1"/>
</dbReference>
<feature type="region of interest" description="Disordered" evidence="2">
    <location>
        <begin position="406"/>
        <end position="431"/>
    </location>
</feature>